<protein>
    <submittedName>
        <fullName evidence="1">Uncharacterized protein</fullName>
    </submittedName>
</protein>
<reference evidence="1 2" key="1">
    <citation type="submission" date="2020-07" db="EMBL/GenBank/DDBJ databases">
        <authorList>
            <person name="Martino G."/>
            <person name="Holtappels D."/>
            <person name="Wagemans J."/>
            <person name="Lavigne R."/>
            <person name="Turina M."/>
            <person name="Ciuffo M."/>
        </authorList>
    </citation>
    <scope>NUCLEOTIDE SEQUENCE [LARGE SCALE GENOMIC DNA]</scope>
</reference>
<sequence length="79" mass="9079">MPHVELTMDDLKGTRALMQAADYIIGFKRIEVPNVEQKPCTLYRYFRDADGNIQCEVVGVKMRPAGPRLFNYDPSARIF</sequence>
<dbReference type="EMBL" id="MT740307">
    <property type="protein sequence ID" value="QNR53944.1"/>
    <property type="molecule type" value="Genomic_DNA"/>
</dbReference>
<dbReference type="Proteomes" id="UP000516415">
    <property type="component" value="Segment"/>
</dbReference>
<organism evidence="1 2">
    <name type="scientific">Pseudomonas phage phiK7A1</name>
    <dbReference type="NCBI Taxonomy" id="2759194"/>
    <lineage>
        <taxon>Viruses</taxon>
        <taxon>Duplodnaviria</taxon>
        <taxon>Heunggongvirae</taxon>
        <taxon>Uroviricota</taxon>
        <taxon>Caudoviricetes</taxon>
        <taxon>Vandenendeviridae</taxon>
        <taxon>Gorskivirinae</taxon>
        <taxon>Torinovirus</taxon>
        <taxon>Torinovirus K7A1</taxon>
    </lineage>
</organism>
<name>A0A7H0XG04_9CAUD</name>
<evidence type="ECO:0000313" key="2">
    <source>
        <dbReference type="Proteomes" id="UP000516415"/>
    </source>
</evidence>
<proteinExistence type="predicted"/>
<gene>
    <name evidence="1" type="ORF">phiK7A1_156</name>
</gene>
<keyword evidence="2" id="KW-1185">Reference proteome</keyword>
<evidence type="ECO:0000313" key="1">
    <source>
        <dbReference type="EMBL" id="QNR53944.1"/>
    </source>
</evidence>
<accession>A0A7H0XG04</accession>